<feature type="region of interest" description="Phosphoribosyl-AMP cyclohydrolase" evidence="15">
    <location>
        <begin position="1"/>
        <end position="109"/>
    </location>
</feature>
<keyword evidence="14 15" id="KW-0511">Multifunctional enzyme</keyword>
<protein>
    <recommendedName>
        <fullName evidence="15">Histidine biosynthesis bifunctional protein HisIE</fullName>
    </recommendedName>
    <domain>
        <recommendedName>
            <fullName evidence="15">Phosphoribosyl-AMP cyclohydrolase</fullName>
            <shortName evidence="15">PRA-CH</shortName>
            <ecNumber evidence="15">3.5.4.19</ecNumber>
        </recommendedName>
    </domain>
    <domain>
        <recommendedName>
            <fullName evidence="15">Phosphoribosyl-ATP pyrophosphatase</fullName>
            <shortName evidence="15">PRA-PH</shortName>
            <ecNumber evidence="15">3.6.1.31</ecNumber>
        </recommendedName>
    </domain>
</protein>
<proteinExistence type="inferred from homology"/>
<dbReference type="InterPro" id="IPR008179">
    <property type="entry name" value="HisE"/>
</dbReference>
<dbReference type="GO" id="GO:0004635">
    <property type="term" value="F:phosphoribosyl-AMP cyclohydrolase activity"/>
    <property type="evidence" value="ECO:0007669"/>
    <property type="project" value="UniProtKB-UniRule"/>
</dbReference>
<dbReference type="NCBIfam" id="TIGR03188">
    <property type="entry name" value="histidine_hisI"/>
    <property type="match status" value="1"/>
</dbReference>
<keyword evidence="12 15" id="KW-0067">ATP-binding</keyword>
<evidence type="ECO:0000256" key="14">
    <source>
        <dbReference type="ARBA" id="ARBA00023268"/>
    </source>
</evidence>
<dbReference type="PANTHER" id="PTHR42945:SF9">
    <property type="entry name" value="HISTIDINE BIOSYNTHESIS BIFUNCTIONAL PROTEIN HISIE"/>
    <property type="match status" value="1"/>
</dbReference>
<dbReference type="CDD" id="cd11534">
    <property type="entry name" value="NTP-PPase_HisIE_like"/>
    <property type="match status" value="1"/>
</dbReference>
<dbReference type="NCBIfam" id="NF002747">
    <property type="entry name" value="PRK02759.1"/>
    <property type="match status" value="1"/>
</dbReference>
<comment type="pathway">
    <text evidence="4 15">Amino-acid biosynthesis; L-histidine biosynthesis; L-histidine from 5-phospho-alpha-D-ribose 1-diphosphate: step 3/9.</text>
</comment>
<evidence type="ECO:0000256" key="12">
    <source>
        <dbReference type="ARBA" id="ARBA00022840"/>
    </source>
</evidence>
<evidence type="ECO:0000256" key="7">
    <source>
        <dbReference type="ARBA" id="ARBA00008299"/>
    </source>
</evidence>
<dbReference type="GO" id="GO:0005737">
    <property type="term" value="C:cytoplasm"/>
    <property type="evidence" value="ECO:0007669"/>
    <property type="project" value="UniProtKB-SubCell"/>
</dbReference>
<evidence type="ECO:0000256" key="3">
    <source>
        <dbReference type="ARBA" id="ARBA00004496"/>
    </source>
</evidence>
<dbReference type="FunFam" id="3.10.20.810:FF:000001">
    <property type="entry name" value="Histidine biosynthesis bifunctional protein HisIE"/>
    <property type="match status" value="1"/>
</dbReference>
<dbReference type="InterPro" id="IPR023019">
    <property type="entry name" value="His_synth_HisIE"/>
</dbReference>
<dbReference type="Gene3D" id="1.10.287.1080">
    <property type="entry name" value="MazG-like"/>
    <property type="match status" value="1"/>
</dbReference>
<dbReference type="InterPro" id="IPR002496">
    <property type="entry name" value="PRib_AMP_CycHydrolase_dom"/>
</dbReference>
<comment type="similarity">
    <text evidence="6 15">In the C-terminal section; belongs to the PRA-PH family.</text>
</comment>
<evidence type="ECO:0000256" key="10">
    <source>
        <dbReference type="ARBA" id="ARBA00022741"/>
    </source>
</evidence>
<evidence type="ECO:0000256" key="4">
    <source>
        <dbReference type="ARBA" id="ARBA00005169"/>
    </source>
</evidence>
<evidence type="ECO:0000256" key="15">
    <source>
        <dbReference type="HAMAP-Rule" id="MF_01019"/>
    </source>
</evidence>
<gene>
    <name evidence="15" type="primary">hisI</name>
    <name evidence="15" type="synonym">hisIE</name>
    <name evidence="17" type="ORF">ALE3EI_2158</name>
</gene>
<dbReference type="SUPFAM" id="SSF141734">
    <property type="entry name" value="HisI-like"/>
    <property type="match status" value="1"/>
</dbReference>
<evidence type="ECO:0000313" key="17">
    <source>
        <dbReference type="EMBL" id="QNJ98703.1"/>
    </source>
</evidence>
<evidence type="ECO:0000256" key="2">
    <source>
        <dbReference type="ARBA" id="ARBA00001460"/>
    </source>
</evidence>
<comment type="catalytic activity">
    <reaction evidence="1 15">
        <text>1-(5-phospho-beta-D-ribosyl)-5'-AMP + H2O = 1-(5-phospho-beta-D-ribosyl)-5-[(5-phospho-beta-D-ribosylamino)methylideneamino]imidazole-4-carboxamide</text>
        <dbReference type="Rhea" id="RHEA:20049"/>
        <dbReference type="ChEBI" id="CHEBI:15377"/>
        <dbReference type="ChEBI" id="CHEBI:58435"/>
        <dbReference type="ChEBI" id="CHEBI:59457"/>
        <dbReference type="EC" id="3.5.4.19"/>
    </reaction>
</comment>
<keyword evidence="13 15" id="KW-0368">Histidine biosynthesis</keyword>
<dbReference type="Pfam" id="PF01502">
    <property type="entry name" value="PRA-CH"/>
    <property type="match status" value="1"/>
</dbReference>
<dbReference type="SUPFAM" id="SSF101386">
    <property type="entry name" value="all-alpha NTP pyrophosphatases"/>
    <property type="match status" value="1"/>
</dbReference>
<evidence type="ECO:0000256" key="1">
    <source>
        <dbReference type="ARBA" id="ARBA00000024"/>
    </source>
</evidence>
<keyword evidence="11 15" id="KW-0378">Hydrolase</keyword>
<evidence type="ECO:0000313" key="18">
    <source>
        <dbReference type="Proteomes" id="UP000515514"/>
    </source>
</evidence>
<keyword evidence="9 15" id="KW-0028">Amino-acid biosynthesis</keyword>
<feature type="region of interest" description="Phosphoribosyl-ATP pyrophosphohydrolase" evidence="15">
    <location>
        <begin position="110"/>
        <end position="199"/>
    </location>
</feature>
<dbReference type="InterPro" id="IPR021130">
    <property type="entry name" value="PRib-ATP_PPHydrolase-like"/>
</dbReference>
<dbReference type="HAMAP" id="MF_01020">
    <property type="entry name" value="HisE"/>
    <property type="match status" value="1"/>
</dbReference>
<dbReference type="RefSeq" id="WP_186988574.1">
    <property type="nucleotide sequence ID" value="NZ_CP052909.1"/>
</dbReference>
<evidence type="ECO:0000256" key="6">
    <source>
        <dbReference type="ARBA" id="ARBA00007731"/>
    </source>
</evidence>
<dbReference type="Proteomes" id="UP000515514">
    <property type="component" value="Chromosome"/>
</dbReference>
<dbReference type="NCBIfam" id="NF000768">
    <property type="entry name" value="PRK00051.1"/>
    <property type="match status" value="1"/>
</dbReference>
<dbReference type="InterPro" id="IPR038019">
    <property type="entry name" value="PRib_AMP_CycHydrolase_sf"/>
</dbReference>
<dbReference type="GO" id="GO:0004636">
    <property type="term" value="F:phosphoribosyl-ATP diphosphatase activity"/>
    <property type="evidence" value="ECO:0007669"/>
    <property type="project" value="UniProtKB-UniRule"/>
</dbReference>
<dbReference type="GO" id="GO:0000105">
    <property type="term" value="P:L-histidine biosynthetic process"/>
    <property type="evidence" value="ECO:0007669"/>
    <property type="project" value="UniProtKB-UniRule"/>
</dbReference>
<keyword evidence="18" id="KW-1185">Reference proteome</keyword>
<dbReference type="AlphaFoldDB" id="A0A7G8PWI7"/>
<comment type="pathway">
    <text evidence="5 15">Amino-acid biosynthesis; L-histidine biosynthesis; L-histidine from 5-phospho-alpha-D-ribose 1-diphosphate: step 2/9.</text>
</comment>
<dbReference type="HAMAP" id="MF_01019">
    <property type="entry name" value="HisIE"/>
    <property type="match status" value="1"/>
</dbReference>
<dbReference type="PANTHER" id="PTHR42945">
    <property type="entry name" value="HISTIDINE BIOSYNTHESIS BIFUNCTIONAL PROTEIN"/>
    <property type="match status" value="1"/>
</dbReference>
<evidence type="ECO:0000256" key="11">
    <source>
        <dbReference type="ARBA" id="ARBA00022801"/>
    </source>
</evidence>
<evidence type="ECO:0000256" key="8">
    <source>
        <dbReference type="ARBA" id="ARBA00022490"/>
    </source>
</evidence>
<sequence>MEIDFSKNNNGLVPAIVQDANTKLVLMLGYMNEEAYNETKRSRRVTFFSRSRNKLWTKGEESGHFLDLVEISTDCDSDTLLVMANPSGPVCHRGTDSCWGKSNEGTLVFLDTLEAVIEARMHGKNTENSYVSSLFSEGINKMAQKVGEEAVEVVIAAKDDDKVEFLNESADLLFHFLVLLRAKGCDLKNVVDVLSERQK</sequence>
<dbReference type="GO" id="GO:0005524">
    <property type="term" value="F:ATP binding"/>
    <property type="evidence" value="ECO:0007669"/>
    <property type="project" value="UniProtKB-KW"/>
</dbReference>
<comment type="subcellular location">
    <subcellularLocation>
        <location evidence="3 15">Cytoplasm</location>
    </subcellularLocation>
</comment>
<evidence type="ECO:0000256" key="9">
    <source>
        <dbReference type="ARBA" id="ARBA00022605"/>
    </source>
</evidence>
<comment type="similarity">
    <text evidence="7 15">In the N-terminal section; belongs to the PRA-CH family.</text>
</comment>
<feature type="domain" description="Phosphoribosyl-AMP cyclohydrolase" evidence="16">
    <location>
        <begin position="27"/>
        <end position="99"/>
    </location>
</feature>
<dbReference type="EC" id="3.6.1.31" evidence="15"/>
<keyword evidence="8 15" id="KW-0963">Cytoplasm</keyword>
<dbReference type="Gene3D" id="3.10.20.810">
    <property type="entry name" value="Phosphoribosyl-AMP cyclohydrolase"/>
    <property type="match status" value="1"/>
</dbReference>
<organism evidence="17 18">
    <name type="scientific">Constantimarinum furrinae</name>
    <dbReference type="NCBI Taxonomy" id="2562285"/>
    <lineage>
        <taxon>Bacteria</taxon>
        <taxon>Pseudomonadati</taxon>
        <taxon>Bacteroidota</taxon>
        <taxon>Flavobacteriia</taxon>
        <taxon>Flavobacteriales</taxon>
        <taxon>Flavobacteriaceae</taxon>
        <taxon>Altibacter/Constantimarinum group</taxon>
        <taxon>Constantimarinum</taxon>
    </lineage>
</organism>
<accession>A0A7G8PWI7</accession>
<comment type="catalytic activity">
    <reaction evidence="2 15">
        <text>1-(5-phospho-beta-D-ribosyl)-ATP + H2O = 1-(5-phospho-beta-D-ribosyl)-5'-AMP + diphosphate + H(+)</text>
        <dbReference type="Rhea" id="RHEA:22828"/>
        <dbReference type="ChEBI" id="CHEBI:15377"/>
        <dbReference type="ChEBI" id="CHEBI:15378"/>
        <dbReference type="ChEBI" id="CHEBI:33019"/>
        <dbReference type="ChEBI" id="CHEBI:59457"/>
        <dbReference type="ChEBI" id="CHEBI:73183"/>
        <dbReference type="EC" id="3.6.1.31"/>
    </reaction>
</comment>
<dbReference type="EMBL" id="CP052909">
    <property type="protein sequence ID" value="QNJ98703.1"/>
    <property type="molecule type" value="Genomic_DNA"/>
</dbReference>
<reference evidence="17 18" key="1">
    <citation type="submission" date="2020-04" db="EMBL/GenBank/DDBJ databases">
        <title>Genome sequence of Altibacter aquimarinus strain ALE3EI.</title>
        <authorList>
            <person name="Oh H.-M."/>
            <person name="Jang D."/>
        </authorList>
    </citation>
    <scope>NUCLEOTIDE SEQUENCE [LARGE SCALE GENOMIC DNA]</scope>
    <source>
        <strain evidence="17 18">ALE3EI</strain>
    </source>
</reference>
<evidence type="ECO:0000256" key="5">
    <source>
        <dbReference type="ARBA" id="ARBA00005204"/>
    </source>
</evidence>
<dbReference type="Pfam" id="PF01503">
    <property type="entry name" value="PRA-PH"/>
    <property type="match status" value="1"/>
</dbReference>
<evidence type="ECO:0000256" key="13">
    <source>
        <dbReference type="ARBA" id="ARBA00023102"/>
    </source>
</evidence>
<dbReference type="EC" id="3.5.4.19" evidence="15"/>
<keyword evidence="10 15" id="KW-0547">Nucleotide-binding</keyword>
<name>A0A7G8PWI7_9FLAO</name>
<evidence type="ECO:0000259" key="16">
    <source>
        <dbReference type="Pfam" id="PF01502"/>
    </source>
</evidence>
<dbReference type="UniPathway" id="UPA00031">
    <property type="reaction ID" value="UER00007"/>
</dbReference>
<dbReference type="KEGG" id="alti:ALE3EI_2158"/>